<feature type="binding site" evidence="4">
    <location>
        <position position="30"/>
    </location>
    <ligand>
        <name>a divalent metal cation</name>
        <dbReference type="ChEBI" id="CHEBI:60240"/>
    </ligand>
</feature>
<dbReference type="SUPFAM" id="SSF63829">
    <property type="entry name" value="Calcium-dependent phosphotriesterase"/>
    <property type="match status" value="1"/>
</dbReference>
<keyword evidence="1" id="KW-0677">Repeat</keyword>
<feature type="binding site" evidence="4">
    <location>
        <position position="115"/>
    </location>
    <ligand>
        <name>substrate</name>
    </ligand>
</feature>
<keyword evidence="8" id="KW-1185">Reference proteome</keyword>
<dbReference type="PANTHER" id="PTHR47572">
    <property type="entry name" value="LIPOPROTEIN-RELATED"/>
    <property type="match status" value="1"/>
</dbReference>
<evidence type="ECO:0000256" key="3">
    <source>
        <dbReference type="PIRSR" id="PIRSR605511-1"/>
    </source>
</evidence>
<reference evidence="7 8" key="1">
    <citation type="submission" date="2019-07" db="EMBL/GenBank/DDBJ databases">
        <title>Whole genome shotgun sequence of Cyclobacterium qasimii NBRC 106168.</title>
        <authorList>
            <person name="Hosoyama A."/>
            <person name="Uohara A."/>
            <person name="Ohji S."/>
            <person name="Ichikawa N."/>
        </authorList>
    </citation>
    <scope>NUCLEOTIDE SEQUENCE [LARGE SCALE GENOMIC DNA]</scope>
    <source>
        <strain evidence="7 8">NBRC 106168</strain>
    </source>
</reference>
<evidence type="ECO:0000256" key="2">
    <source>
        <dbReference type="ARBA" id="ARBA00022801"/>
    </source>
</evidence>
<evidence type="ECO:0000313" key="8">
    <source>
        <dbReference type="Proteomes" id="UP000321301"/>
    </source>
</evidence>
<feature type="active site" description="Proton donor/acceptor" evidence="3">
    <location>
        <position position="213"/>
    </location>
</feature>
<keyword evidence="4" id="KW-0479">Metal-binding</keyword>
<organism evidence="7 8">
    <name type="scientific">Cyclobacterium qasimii</name>
    <dbReference type="NCBI Taxonomy" id="1350429"/>
    <lineage>
        <taxon>Bacteria</taxon>
        <taxon>Pseudomonadati</taxon>
        <taxon>Bacteroidota</taxon>
        <taxon>Cytophagia</taxon>
        <taxon>Cytophagales</taxon>
        <taxon>Cyclobacteriaceae</taxon>
        <taxon>Cyclobacterium</taxon>
    </lineage>
</organism>
<dbReference type="PROSITE" id="PS51125">
    <property type="entry name" value="NHL"/>
    <property type="match status" value="1"/>
</dbReference>
<gene>
    <name evidence="7" type="ORF">CQA01_26390</name>
</gene>
<dbReference type="InterPro" id="IPR051262">
    <property type="entry name" value="SMP-30/CGR1_Lactonase"/>
</dbReference>
<feature type="domain" description="SMP-30/Gluconolactonase/LRE-like region" evidence="6">
    <location>
        <begin position="29"/>
        <end position="261"/>
    </location>
</feature>
<evidence type="ECO:0000256" key="1">
    <source>
        <dbReference type="ARBA" id="ARBA00022737"/>
    </source>
</evidence>
<dbReference type="AlphaFoldDB" id="A0A512CD28"/>
<dbReference type="PANTHER" id="PTHR47572:SF4">
    <property type="entry name" value="LACTONASE DRP35"/>
    <property type="match status" value="1"/>
</dbReference>
<protein>
    <recommendedName>
        <fullName evidence="6">SMP-30/Gluconolactonase/LRE-like region domain-containing protein</fullName>
    </recommendedName>
</protein>
<evidence type="ECO:0000259" key="6">
    <source>
        <dbReference type="Pfam" id="PF08450"/>
    </source>
</evidence>
<comment type="caution">
    <text evidence="7">The sequence shown here is derived from an EMBL/GenBank/DDBJ whole genome shotgun (WGS) entry which is preliminary data.</text>
</comment>
<feature type="repeat" description="NHL" evidence="5">
    <location>
        <begin position="210"/>
        <end position="239"/>
    </location>
</feature>
<feature type="binding site" evidence="4">
    <location>
        <position position="157"/>
    </location>
    <ligand>
        <name>a divalent metal cation</name>
        <dbReference type="ChEBI" id="CHEBI:60240"/>
    </ligand>
</feature>
<dbReference type="GO" id="GO:0046872">
    <property type="term" value="F:metal ion binding"/>
    <property type="evidence" value="ECO:0007669"/>
    <property type="project" value="UniProtKB-KW"/>
</dbReference>
<evidence type="ECO:0000256" key="5">
    <source>
        <dbReference type="PROSITE-ProRule" id="PRU00504"/>
    </source>
</evidence>
<dbReference type="Gene3D" id="2.120.10.30">
    <property type="entry name" value="TolB, C-terminal domain"/>
    <property type="match status" value="1"/>
</dbReference>
<name>A0A512CD28_9BACT</name>
<dbReference type="RefSeq" id="WP_020891855.1">
    <property type="nucleotide sequence ID" value="NZ_BJYV01000012.1"/>
</dbReference>
<proteinExistence type="predicted"/>
<dbReference type="InterPro" id="IPR013658">
    <property type="entry name" value="SGL"/>
</dbReference>
<dbReference type="InterPro" id="IPR011042">
    <property type="entry name" value="6-blade_b-propeller_TolB-like"/>
</dbReference>
<keyword evidence="2" id="KW-0378">Hydrolase</keyword>
<evidence type="ECO:0000313" key="7">
    <source>
        <dbReference type="EMBL" id="GEO22105.1"/>
    </source>
</evidence>
<dbReference type="Proteomes" id="UP000321301">
    <property type="component" value="Unassembled WGS sequence"/>
</dbReference>
<evidence type="ECO:0000256" key="4">
    <source>
        <dbReference type="PIRSR" id="PIRSR605511-2"/>
    </source>
</evidence>
<dbReference type="GO" id="GO:0016787">
    <property type="term" value="F:hydrolase activity"/>
    <property type="evidence" value="ECO:0007669"/>
    <property type="project" value="UniProtKB-KW"/>
</dbReference>
<keyword evidence="4" id="KW-0862">Zinc</keyword>
<comment type="cofactor">
    <cofactor evidence="4">
        <name>Zn(2+)</name>
        <dbReference type="ChEBI" id="CHEBI:29105"/>
    </cofactor>
    <text evidence="4">Binds 1 divalent metal cation per subunit.</text>
</comment>
<dbReference type="InterPro" id="IPR001258">
    <property type="entry name" value="NHL_repeat"/>
</dbReference>
<dbReference type="EMBL" id="BJYV01000012">
    <property type="protein sequence ID" value="GEO22105.1"/>
    <property type="molecule type" value="Genomic_DNA"/>
</dbReference>
<dbReference type="Pfam" id="PF08450">
    <property type="entry name" value="SGL"/>
    <property type="match status" value="1"/>
</dbReference>
<dbReference type="InterPro" id="IPR005511">
    <property type="entry name" value="SMP-30"/>
</dbReference>
<dbReference type="PRINTS" id="PR01790">
    <property type="entry name" value="SMP30FAMILY"/>
</dbReference>
<accession>A0A512CD28</accession>
<feature type="binding site" evidence="4">
    <location>
        <position position="213"/>
    </location>
    <ligand>
        <name>a divalent metal cation</name>
        <dbReference type="ChEBI" id="CHEBI:60240"/>
    </ligand>
</feature>
<sequence length="290" mass="31792">MKKGNHIHQKLPDPNAIQPEIMLELEYYTEGPVLGNDGFLYYTNLAGEGIYRYQDEKPKLWAKGKRPNGQAIIANGDHLLCDSLSARVTRYDREGKLLGDVSPAEINGVTISCPNDVAVHTDKGFFFTDSIRHNGGVYFVGWEGEAYAVATGIDFPNGIVFHKDKNVLYIAESYKNRILKIDLSLPETSPDSLTVLATLPFNDKNKETGNLPDGLAMDREGRIWVAHYGMQAIQVLSEEGELLASYDSGIPLTSNLCFAGGYLWITGGVGEPGPGKVSRINIGIEGMPLN</sequence>